<protein>
    <recommendedName>
        <fullName evidence="3">Zn(2)-C6 fungal-type domain-containing protein</fullName>
    </recommendedName>
</protein>
<sequence length="405" mass="46170">MMRRRHKKSRRGCHECKRRHIKCDETRPRCINCATVERECSYPSGEGLDSESGVSSTRTSPAGSTSASAHTPAPDAVFQSEIPGFSPLGELHPPRVDMVHMELFHHYITNFPALYPPLVGMPLAITMRHALREPYLMHQVLALSAQHLSVLRPHQEGFYRNIAIQLQTQALALFNSLDLGYFDMALDHRVAAFVFSSVLGFHSLCDALSYRDSYFPTSLDRFLRYLHLHRGVHNSSEGRWLEIRESELRTTIEQSMAWYNVNGQGRECDDIRQRAQASANLSMEELEATMKAIDLLQTVFDGRPTPQSRIHILFNWTMMLPTEFVGMMDAGRPEALAVLAYYFLALHHCHNEWMVGDSCHFLLQSVANYLHPDWASWVERPCQMLEEMLNDEGSISPAMLSIPPQ</sequence>
<evidence type="ECO:0000256" key="1">
    <source>
        <dbReference type="ARBA" id="ARBA00023242"/>
    </source>
</evidence>
<comment type="caution">
    <text evidence="4">The sequence shown here is derived from an EMBL/GenBank/DDBJ whole genome shotgun (WGS) entry which is preliminary data.</text>
</comment>
<dbReference type="Pfam" id="PF00172">
    <property type="entry name" value="Zn_clus"/>
    <property type="match status" value="1"/>
</dbReference>
<dbReference type="PANTHER" id="PTHR47784:SF4">
    <property type="entry name" value="ZN(II)2CYS6 TRANSCRIPTION FACTOR (EUROFUNG)"/>
    <property type="match status" value="1"/>
</dbReference>
<dbReference type="SUPFAM" id="SSF57701">
    <property type="entry name" value="Zn2/Cys6 DNA-binding domain"/>
    <property type="match status" value="1"/>
</dbReference>
<dbReference type="InterPro" id="IPR036864">
    <property type="entry name" value="Zn2-C6_fun-type_DNA-bd_sf"/>
</dbReference>
<name>A0AAE0NHB9_9PEZI</name>
<dbReference type="Proteomes" id="UP001285441">
    <property type="component" value="Unassembled WGS sequence"/>
</dbReference>
<keyword evidence="1" id="KW-0539">Nucleus</keyword>
<feature type="domain" description="Zn(2)-C6 fungal-type" evidence="3">
    <location>
        <begin position="12"/>
        <end position="42"/>
    </location>
</feature>
<proteinExistence type="predicted"/>
<evidence type="ECO:0000256" key="2">
    <source>
        <dbReference type="SAM" id="MobiDB-lite"/>
    </source>
</evidence>
<dbReference type="GO" id="GO:0001228">
    <property type="term" value="F:DNA-binding transcription activator activity, RNA polymerase II-specific"/>
    <property type="evidence" value="ECO:0007669"/>
    <property type="project" value="TreeGrafter"/>
</dbReference>
<dbReference type="GO" id="GO:0008270">
    <property type="term" value="F:zinc ion binding"/>
    <property type="evidence" value="ECO:0007669"/>
    <property type="project" value="InterPro"/>
</dbReference>
<dbReference type="PROSITE" id="PS50048">
    <property type="entry name" value="ZN2_CY6_FUNGAL_2"/>
    <property type="match status" value="1"/>
</dbReference>
<dbReference type="EMBL" id="JAULSW010000005">
    <property type="protein sequence ID" value="KAK3381527.1"/>
    <property type="molecule type" value="Genomic_DNA"/>
</dbReference>
<reference evidence="4" key="1">
    <citation type="journal article" date="2023" name="Mol. Phylogenet. Evol.">
        <title>Genome-scale phylogeny and comparative genomics of the fungal order Sordariales.</title>
        <authorList>
            <person name="Hensen N."/>
            <person name="Bonometti L."/>
            <person name="Westerberg I."/>
            <person name="Brannstrom I.O."/>
            <person name="Guillou S."/>
            <person name="Cros-Aarteil S."/>
            <person name="Calhoun S."/>
            <person name="Haridas S."/>
            <person name="Kuo A."/>
            <person name="Mondo S."/>
            <person name="Pangilinan J."/>
            <person name="Riley R."/>
            <person name="LaButti K."/>
            <person name="Andreopoulos B."/>
            <person name="Lipzen A."/>
            <person name="Chen C."/>
            <person name="Yan M."/>
            <person name="Daum C."/>
            <person name="Ng V."/>
            <person name="Clum A."/>
            <person name="Steindorff A."/>
            <person name="Ohm R.A."/>
            <person name="Martin F."/>
            <person name="Silar P."/>
            <person name="Natvig D.O."/>
            <person name="Lalanne C."/>
            <person name="Gautier V."/>
            <person name="Ament-Velasquez S.L."/>
            <person name="Kruys A."/>
            <person name="Hutchinson M.I."/>
            <person name="Powell A.J."/>
            <person name="Barry K."/>
            <person name="Miller A.N."/>
            <person name="Grigoriev I.V."/>
            <person name="Debuchy R."/>
            <person name="Gladieux P."/>
            <person name="Hiltunen Thoren M."/>
            <person name="Johannesson H."/>
        </authorList>
    </citation>
    <scope>NUCLEOTIDE SEQUENCE</scope>
    <source>
        <strain evidence="4">CBS 232.78</strain>
    </source>
</reference>
<keyword evidence="5" id="KW-1185">Reference proteome</keyword>
<dbReference type="PANTHER" id="PTHR47784">
    <property type="entry name" value="STEROL UPTAKE CONTROL PROTEIN 2"/>
    <property type="match status" value="1"/>
</dbReference>
<dbReference type="SMART" id="SM00066">
    <property type="entry name" value="GAL4"/>
    <property type="match status" value="1"/>
</dbReference>
<evidence type="ECO:0000313" key="4">
    <source>
        <dbReference type="EMBL" id="KAK3381527.1"/>
    </source>
</evidence>
<evidence type="ECO:0000259" key="3">
    <source>
        <dbReference type="PROSITE" id="PS50048"/>
    </source>
</evidence>
<feature type="compositionally biased region" description="Polar residues" evidence="2">
    <location>
        <begin position="52"/>
        <end position="69"/>
    </location>
</feature>
<dbReference type="Gene3D" id="4.10.240.10">
    <property type="entry name" value="Zn(2)-C6 fungal-type DNA-binding domain"/>
    <property type="match status" value="1"/>
</dbReference>
<evidence type="ECO:0000313" key="5">
    <source>
        <dbReference type="Proteomes" id="UP001285441"/>
    </source>
</evidence>
<dbReference type="AlphaFoldDB" id="A0AAE0NHB9"/>
<feature type="region of interest" description="Disordered" evidence="2">
    <location>
        <begin position="41"/>
        <end position="72"/>
    </location>
</feature>
<dbReference type="PROSITE" id="PS00463">
    <property type="entry name" value="ZN2_CY6_FUNGAL_1"/>
    <property type="match status" value="1"/>
</dbReference>
<gene>
    <name evidence="4" type="ORF">B0H63DRAFT_207634</name>
</gene>
<dbReference type="CDD" id="cd00067">
    <property type="entry name" value="GAL4"/>
    <property type="match status" value="1"/>
</dbReference>
<organism evidence="4 5">
    <name type="scientific">Podospora didyma</name>
    <dbReference type="NCBI Taxonomy" id="330526"/>
    <lineage>
        <taxon>Eukaryota</taxon>
        <taxon>Fungi</taxon>
        <taxon>Dikarya</taxon>
        <taxon>Ascomycota</taxon>
        <taxon>Pezizomycotina</taxon>
        <taxon>Sordariomycetes</taxon>
        <taxon>Sordariomycetidae</taxon>
        <taxon>Sordariales</taxon>
        <taxon>Podosporaceae</taxon>
        <taxon>Podospora</taxon>
    </lineage>
</organism>
<reference evidence="4" key="2">
    <citation type="submission" date="2023-06" db="EMBL/GenBank/DDBJ databases">
        <authorList>
            <consortium name="Lawrence Berkeley National Laboratory"/>
            <person name="Haridas S."/>
            <person name="Hensen N."/>
            <person name="Bonometti L."/>
            <person name="Westerberg I."/>
            <person name="Brannstrom I.O."/>
            <person name="Guillou S."/>
            <person name="Cros-Aarteil S."/>
            <person name="Calhoun S."/>
            <person name="Kuo A."/>
            <person name="Mondo S."/>
            <person name="Pangilinan J."/>
            <person name="Riley R."/>
            <person name="LaButti K."/>
            <person name="Andreopoulos B."/>
            <person name="Lipzen A."/>
            <person name="Chen C."/>
            <person name="Yanf M."/>
            <person name="Daum C."/>
            <person name="Ng V."/>
            <person name="Clum A."/>
            <person name="Steindorff A."/>
            <person name="Ohm R."/>
            <person name="Martin F."/>
            <person name="Silar P."/>
            <person name="Natvig D."/>
            <person name="Lalanne C."/>
            <person name="Gautier V."/>
            <person name="Ament-velasquez S.L."/>
            <person name="Kruys A."/>
            <person name="Hutchinson M.I."/>
            <person name="Powell A.J."/>
            <person name="Barry K."/>
            <person name="Miller A.N."/>
            <person name="Grigoriev I.V."/>
            <person name="Debuchy R."/>
            <person name="Gladieux P."/>
            <person name="Thoren M.H."/>
            <person name="Johannesson H."/>
        </authorList>
    </citation>
    <scope>NUCLEOTIDE SEQUENCE</scope>
    <source>
        <strain evidence="4">CBS 232.78</strain>
    </source>
</reference>
<accession>A0AAE0NHB9</accession>
<dbReference type="InterPro" id="IPR053157">
    <property type="entry name" value="Sterol_Uptake_Regulator"/>
</dbReference>
<dbReference type="InterPro" id="IPR001138">
    <property type="entry name" value="Zn2Cys6_DnaBD"/>
</dbReference>